<dbReference type="EMBL" id="JABMOJ010000108">
    <property type="protein sequence ID" value="NQV64308.1"/>
    <property type="molecule type" value="Genomic_DNA"/>
</dbReference>
<accession>A0A972VU61</accession>
<sequence>MRTLLIGSLLAFSLSAMASPLDDARNAGHAIEVPTGYVQATPTAPPEVQAMIAEINQRRLAAYAQIAKKNGITTEQVAAESYRQRSKIN</sequence>
<proteinExistence type="predicted"/>
<dbReference type="Proteomes" id="UP000754644">
    <property type="component" value="Unassembled WGS sequence"/>
</dbReference>
<name>A0A972VU61_9GAMM</name>
<evidence type="ECO:0000313" key="2">
    <source>
        <dbReference type="EMBL" id="NQV64308.1"/>
    </source>
</evidence>
<dbReference type="Pfam" id="PF07027">
    <property type="entry name" value="DUF1318"/>
    <property type="match status" value="1"/>
</dbReference>
<reference evidence="2" key="1">
    <citation type="submission" date="2020-05" db="EMBL/GenBank/DDBJ databases">
        <title>Sulfur intermediates as new biogeochemical hubs in an aquatic model microbial ecosystem.</title>
        <authorList>
            <person name="Vigneron A."/>
        </authorList>
    </citation>
    <scope>NUCLEOTIDE SEQUENCE</scope>
    <source>
        <strain evidence="2">Bin.250</strain>
    </source>
</reference>
<keyword evidence="1" id="KW-0732">Signal</keyword>
<gene>
    <name evidence="2" type="ORF">HQ497_02985</name>
</gene>
<dbReference type="AlphaFoldDB" id="A0A972VU61"/>
<feature type="signal peptide" evidence="1">
    <location>
        <begin position="1"/>
        <end position="18"/>
    </location>
</feature>
<protein>
    <submittedName>
        <fullName evidence="2">DUF1318 domain-containing protein</fullName>
    </submittedName>
</protein>
<evidence type="ECO:0000313" key="3">
    <source>
        <dbReference type="Proteomes" id="UP000754644"/>
    </source>
</evidence>
<evidence type="ECO:0000256" key="1">
    <source>
        <dbReference type="SAM" id="SignalP"/>
    </source>
</evidence>
<dbReference type="InterPro" id="IPR008309">
    <property type="entry name" value="YdbL"/>
</dbReference>
<comment type="caution">
    <text evidence="2">The sequence shown here is derived from an EMBL/GenBank/DDBJ whole genome shotgun (WGS) entry which is preliminary data.</text>
</comment>
<feature type="chain" id="PRO_5037063784" evidence="1">
    <location>
        <begin position="19"/>
        <end position="89"/>
    </location>
</feature>
<organism evidence="2 3">
    <name type="scientific">SAR86 cluster bacterium</name>
    <dbReference type="NCBI Taxonomy" id="2030880"/>
    <lineage>
        <taxon>Bacteria</taxon>
        <taxon>Pseudomonadati</taxon>
        <taxon>Pseudomonadota</taxon>
        <taxon>Gammaproteobacteria</taxon>
        <taxon>SAR86 cluster</taxon>
    </lineage>
</organism>